<reference evidence="1 2" key="1">
    <citation type="submission" date="2021-06" db="EMBL/GenBank/DDBJ databases">
        <title>Actinomycetes sequencing.</title>
        <authorList>
            <person name="Shan Q."/>
        </authorList>
    </citation>
    <scope>NUCLEOTIDE SEQUENCE [LARGE SCALE GENOMIC DNA]</scope>
    <source>
        <strain evidence="1 2">NEAU-G5</strain>
    </source>
</reference>
<organism evidence="1 2">
    <name type="scientific">Nocardia albiluteola</name>
    <dbReference type="NCBI Taxonomy" id="2842303"/>
    <lineage>
        <taxon>Bacteria</taxon>
        <taxon>Bacillati</taxon>
        <taxon>Actinomycetota</taxon>
        <taxon>Actinomycetes</taxon>
        <taxon>Mycobacteriales</taxon>
        <taxon>Nocardiaceae</taxon>
        <taxon>Nocardia</taxon>
    </lineage>
</organism>
<evidence type="ECO:0000313" key="1">
    <source>
        <dbReference type="EMBL" id="MBU3064563.1"/>
    </source>
</evidence>
<comment type="caution">
    <text evidence="1">The sequence shown here is derived from an EMBL/GenBank/DDBJ whole genome shotgun (WGS) entry which is preliminary data.</text>
</comment>
<dbReference type="Proteomes" id="UP000733379">
    <property type="component" value="Unassembled WGS sequence"/>
</dbReference>
<protein>
    <recommendedName>
        <fullName evidence="3">Immunity protein 35 domain-containing protein</fullName>
    </recommendedName>
</protein>
<dbReference type="EMBL" id="JAHKNI010000008">
    <property type="protein sequence ID" value="MBU3064563.1"/>
    <property type="molecule type" value="Genomic_DNA"/>
</dbReference>
<evidence type="ECO:0000313" key="2">
    <source>
        <dbReference type="Proteomes" id="UP000733379"/>
    </source>
</evidence>
<accession>A0ABS6B2N5</accession>
<evidence type="ECO:0008006" key="3">
    <source>
        <dbReference type="Google" id="ProtNLM"/>
    </source>
</evidence>
<gene>
    <name evidence="1" type="ORF">KO481_23905</name>
</gene>
<keyword evidence="2" id="KW-1185">Reference proteome</keyword>
<sequence length="314" mass="35445">MGELEPLRRRMRLEMLAEYGWDQIGAKDLLALERLIRMKQRVETPQPLRRQQLNGAWYALPTTDQAAVLDALDLIDPVPATMRMGFAPWQGQDYSAVNPSGCFSPHFGVFVTPALDGWTLVLCKDEILGGDRSPSTSLQSRYRLYRRMEDLSERFGAAHLFELADQDFTENTWSQWCIAQDGHIIMHCVSCDDVRVYRCEEDDPVDTLEELTEWIEANAHTGEPRPEQEVLARAEAYAAMLDERCGDDRLPGIEEPEYPAGADPGQDLLFGAWMVSRRLSIDLSGLGPHTTVEGTGVMVLPRARQHPRHGILPI</sequence>
<dbReference type="RefSeq" id="WP_215919853.1">
    <property type="nucleotide sequence ID" value="NZ_JAHKNI010000008.1"/>
</dbReference>
<name>A0ABS6B2N5_9NOCA</name>
<proteinExistence type="predicted"/>